<evidence type="ECO:0000313" key="3">
    <source>
        <dbReference type="Proteomes" id="UP001642464"/>
    </source>
</evidence>
<evidence type="ECO:0000313" key="1">
    <source>
        <dbReference type="EMBL" id="CAK8987953.1"/>
    </source>
</evidence>
<protein>
    <submittedName>
        <fullName evidence="2">Uncharacterized protein</fullName>
    </submittedName>
</protein>
<keyword evidence="3" id="KW-1185">Reference proteome</keyword>
<gene>
    <name evidence="1" type="ORF">SCF082_LOCUS1180</name>
    <name evidence="2" type="ORF">SCF082_LOCUS1372</name>
</gene>
<reference evidence="2 3" key="1">
    <citation type="submission" date="2024-02" db="EMBL/GenBank/DDBJ databases">
        <authorList>
            <person name="Chen Y."/>
            <person name="Shah S."/>
            <person name="Dougan E. K."/>
            <person name="Thang M."/>
            <person name="Chan C."/>
        </authorList>
    </citation>
    <scope>NUCLEOTIDE SEQUENCE [LARGE SCALE GENOMIC DNA]</scope>
</reference>
<dbReference type="EMBL" id="CAXAMM010000558">
    <property type="protein sequence ID" value="CAK8987953.1"/>
    <property type="molecule type" value="Genomic_DNA"/>
</dbReference>
<proteinExistence type="predicted"/>
<dbReference type="EMBL" id="CAXAMM010000669">
    <property type="protein sequence ID" value="CAK8988404.1"/>
    <property type="molecule type" value="Genomic_DNA"/>
</dbReference>
<dbReference type="Proteomes" id="UP001642464">
    <property type="component" value="Unassembled WGS sequence"/>
</dbReference>
<accession>A0ABP0HGD6</accession>
<comment type="caution">
    <text evidence="2">The sequence shown here is derived from an EMBL/GenBank/DDBJ whole genome shotgun (WGS) entry which is preliminary data.</text>
</comment>
<evidence type="ECO:0000313" key="2">
    <source>
        <dbReference type="EMBL" id="CAK8988404.1"/>
    </source>
</evidence>
<name>A0ABP0HGD6_9DINO</name>
<organism evidence="2 3">
    <name type="scientific">Durusdinium trenchii</name>
    <dbReference type="NCBI Taxonomy" id="1381693"/>
    <lineage>
        <taxon>Eukaryota</taxon>
        <taxon>Sar</taxon>
        <taxon>Alveolata</taxon>
        <taxon>Dinophyceae</taxon>
        <taxon>Suessiales</taxon>
        <taxon>Symbiodiniaceae</taxon>
        <taxon>Durusdinium</taxon>
    </lineage>
</organism>
<sequence>MIQSCQASDEEALQFKTCYALSYELGLRLWICQESQHSCWNDVRNSLRRAKMQHIVLLATSMNNCSHGPYRSGRNKQVLEESARNLAQKLTDSDFQELLDNMSSDRGYNDDQEEDDPNLPTDPHEIPSLSCIKNLPEFVKTKSWFASIGAMRFLVENWSLMSLILDNALEYGSVDDGPWRDPDLELGTGSSQDEGDEEDAAEHTNPKDQEIPEEFHDRPQTKSEMQKLREKFENSMKLVAHLYHDLTLRDEMRMVFTAVTPYMKGYSKALEDQKSKEKCVEWQAGRCAGDWYSTILESLGTLHDYDSLRLFISLPSMNAGLNDSPGQDPNEPWILEETQRLESYVCLLVELAAARAWSQMIFTNSVPHMYAGALHPDDQMAKALLEGQRDIWQAVLQAEQMLEESATSKGLKIQLKKLLTDLAWNQLQLSREIFVNCEANGWNHQSPAILELATAVFAAPFNTKYDLEDLFAHLTSVSKLSSLATPMAKWSRFFYCTTMQSLMRNEQMAWSQLETTLADHCAAGAHSAKVVLDSGKSFKSSESPLPKWIRDGLVHIKLDHVKKAGTASNQRAAAASAWLKSNTRTSFSHASMAWTGVFFVKHHAYMNCISKRVLLCLGFRTWAALGVPLVRHELDHQVFYTIDLAPTSRYPVWMYNNRVEMNAENATGWVHVPLQVVHPRTLPHGMYGNHFFAFVQCGPAEPLIHSAIRNGVLMTLAQLRSVQGVLKYPLPDKGKGHGKNGRLIKRDWCQGLVDYLFPDMSEADRSRLVAGLLGNNCHHLQPPRSKSGSSSYHTADILKAFDGLEAEDAKEFSALAAAAKDEALLKERRDRKAREQAVTRRSNAHETPKTLRDLIPPVAGCRLSRHPALRRYQGFYTRLKVPGDGERMYSHAASWGGKRKQLSEFSALKEVTSWLWRVHYELEPAAETDQMRLREFSCFLLFN</sequence>